<protein>
    <submittedName>
        <fullName evidence="1">Uncharacterized protein</fullName>
    </submittedName>
</protein>
<evidence type="ECO:0000313" key="2">
    <source>
        <dbReference type="Proteomes" id="UP000054270"/>
    </source>
</evidence>
<keyword evidence="2" id="KW-1185">Reference proteome</keyword>
<accession>A0A0D2N5B1</accession>
<dbReference type="AlphaFoldDB" id="A0A0D2N5B1"/>
<dbReference type="EMBL" id="KN817683">
    <property type="protein sequence ID" value="KJA14349.1"/>
    <property type="molecule type" value="Genomic_DNA"/>
</dbReference>
<organism evidence="1 2">
    <name type="scientific">Hypholoma sublateritium (strain FD-334 SS-4)</name>
    <dbReference type="NCBI Taxonomy" id="945553"/>
    <lineage>
        <taxon>Eukaryota</taxon>
        <taxon>Fungi</taxon>
        <taxon>Dikarya</taxon>
        <taxon>Basidiomycota</taxon>
        <taxon>Agaricomycotina</taxon>
        <taxon>Agaricomycetes</taxon>
        <taxon>Agaricomycetidae</taxon>
        <taxon>Agaricales</taxon>
        <taxon>Agaricineae</taxon>
        <taxon>Strophariaceae</taxon>
        <taxon>Hypholoma</taxon>
    </lineage>
</organism>
<reference evidence="2" key="1">
    <citation type="submission" date="2014-04" db="EMBL/GenBank/DDBJ databases">
        <title>Evolutionary Origins and Diversification of the Mycorrhizal Mutualists.</title>
        <authorList>
            <consortium name="DOE Joint Genome Institute"/>
            <consortium name="Mycorrhizal Genomics Consortium"/>
            <person name="Kohler A."/>
            <person name="Kuo A."/>
            <person name="Nagy L.G."/>
            <person name="Floudas D."/>
            <person name="Copeland A."/>
            <person name="Barry K.W."/>
            <person name="Cichocki N."/>
            <person name="Veneault-Fourrey C."/>
            <person name="LaButti K."/>
            <person name="Lindquist E.A."/>
            <person name="Lipzen A."/>
            <person name="Lundell T."/>
            <person name="Morin E."/>
            <person name="Murat C."/>
            <person name="Riley R."/>
            <person name="Ohm R."/>
            <person name="Sun H."/>
            <person name="Tunlid A."/>
            <person name="Henrissat B."/>
            <person name="Grigoriev I.V."/>
            <person name="Hibbett D.S."/>
            <person name="Martin F."/>
        </authorList>
    </citation>
    <scope>NUCLEOTIDE SEQUENCE [LARGE SCALE GENOMIC DNA]</scope>
    <source>
        <strain evidence="2">FD-334 SS-4</strain>
    </source>
</reference>
<proteinExistence type="predicted"/>
<dbReference type="Proteomes" id="UP000054270">
    <property type="component" value="Unassembled WGS sequence"/>
</dbReference>
<evidence type="ECO:0000313" key="1">
    <source>
        <dbReference type="EMBL" id="KJA14349.1"/>
    </source>
</evidence>
<sequence length="235" mass="26131">MTTTHGALRVPNARQRAIQQMRRLLPPAAPCSCSAFIDGGTIAQLMIAVDEHMQFAPVRPPPRWLSLACSALCERQLVTKDARREAQRSHRGIPASGFRPNRQHGAHLDYIQMLSTMWAPSVHPVSTPCAVQHRSPGGWTIQKALVCGTRPTHSPAPPAPRRAHLARAVPPRPDRALVHGITSFQDERSGRHVLLLSQIAVQRMSRRALCIRGRRRADRHGLQRYAPMSTPHAPY</sequence>
<gene>
    <name evidence="1" type="ORF">HYPSUDRAFT_208770</name>
</gene>
<name>A0A0D2N5B1_HYPSF</name>